<dbReference type="AlphaFoldDB" id="J9G987"/>
<organism evidence="1">
    <name type="scientific">gut metagenome</name>
    <dbReference type="NCBI Taxonomy" id="749906"/>
    <lineage>
        <taxon>unclassified sequences</taxon>
        <taxon>metagenomes</taxon>
        <taxon>organismal metagenomes</taxon>
    </lineage>
</organism>
<proteinExistence type="predicted"/>
<reference evidence="1" key="1">
    <citation type="journal article" date="2012" name="PLoS ONE">
        <title>Gene sets for utilization of primary and secondary nutrition supplies in the distal gut of endangered iberian lynx.</title>
        <authorList>
            <person name="Alcaide M."/>
            <person name="Messina E."/>
            <person name="Richter M."/>
            <person name="Bargiela R."/>
            <person name="Peplies J."/>
            <person name="Huws S.A."/>
            <person name="Newbold C.J."/>
            <person name="Golyshin P.N."/>
            <person name="Simon M.A."/>
            <person name="Lopez G."/>
            <person name="Yakimov M.M."/>
            <person name="Ferrer M."/>
        </authorList>
    </citation>
    <scope>NUCLEOTIDE SEQUENCE</scope>
</reference>
<evidence type="ECO:0000313" key="1">
    <source>
        <dbReference type="EMBL" id="EJX03827.1"/>
    </source>
</evidence>
<sequence>MNWLRRCHFGDSWTSWRWNPWSRCHRLLEQIPSDHYYRTGSPICFPE</sequence>
<protein>
    <submittedName>
        <fullName evidence="1">Uncharacterized protein</fullName>
    </submittedName>
</protein>
<dbReference type="EMBL" id="AMCI01002020">
    <property type="protein sequence ID" value="EJX03827.1"/>
    <property type="molecule type" value="Genomic_DNA"/>
</dbReference>
<accession>J9G987</accession>
<name>J9G987_9ZZZZ</name>
<gene>
    <name evidence="1" type="ORF">EVA_08067</name>
</gene>
<comment type="caution">
    <text evidence="1">The sequence shown here is derived from an EMBL/GenBank/DDBJ whole genome shotgun (WGS) entry which is preliminary data.</text>
</comment>